<evidence type="ECO:0000256" key="3">
    <source>
        <dbReference type="ARBA" id="ARBA00022448"/>
    </source>
</evidence>
<comment type="subcellular location">
    <subcellularLocation>
        <location evidence="1 8">Cell membrane</location>
        <topology evidence="1 8">Multi-pass membrane protein</topology>
    </subcellularLocation>
</comment>
<dbReference type="AlphaFoldDB" id="A0A9Q9IPW9"/>
<keyword evidence="7 8" id="KW-0472">Membrane</keyword>
<reference evidence="9" key="1">
    <citation type="submission" date="2021-04" db="EMBL/GenBank/DDBJ databases">
        <title>Dactylosporangium aurantiacum NRRL B-8018 full assembly.</title>
        <authorList>
            <person name="Hartkoorn R.C."/>
            <person name="Beaudoing E."/>
            <person name="Hot D."/>
        </authorList>
    </citation>
    <scope>NUCLEOTIDE SEQUENCE</scope>
    <source>
        <strain evidence="9">NRRL B-8018</strain>
    </source>
</reference>
<evidence type="ECO:0000256" key="8">
    <source>
        <dbReference type="RuleBase" id="RU363041"/>
    </source>
</evidence>
<feature type="transmembrane region" description="Helical" evidence="8">
    <location>
        <begin position="207"/>
        <end position="237"/>
    </location>
</feature>
<keyword evidence="4 8" id="KW-1003">Cell membrane</keyword>
<keyword evidence="5 8" id="KW-0812">Transmembrane</keyword>
<comment type="similarity">
    <text evidence="2 8">Belongs to the 4-toluene sulfonate uptake permease (TSUP) (TC 2.A.102) family.</text>
</comment>
<evidence type="ECO:0000256" key="2">
    <source>
        <dbReference type="ARBA" id="ARBA00009142"/>
    </source>
</evidence>
<dbReference type="GO" id="GO:0005886">
    <property type="term" value="C:plasma membrane"/>
    <property type="evidence" value="ECO:0007669"/>
    <property type="project" value="UniProtKB-SubCell"/>
</dbReference>
<dbReference type="InterPro" id="IPR052017">
    <property type="entry name" value="TSUP"/>
</dbReference>
<dbReference type="Proteomes" id="UP001058003">
    <property type="component" value="Chromosome"/>
</dbReference>
<keyword evidence="6 8" id="KW-1133">Transmembrane helix</keyword>
<feature type="transmembrane region" description="Helical" evidence="8">
    <location>
        <begin position="71"/>
        <end position="90"/>
    </location>
</feature>
<evidence type="ECO:0000256" key="1">
    <source>
        <dbReference type="ARBA" id="ARBA00004651"/>
    </source>
</evidence>
<evidence type="ECO:0000256" key="6">
    <source>
        <dbReference type="ARBA" id="ARBA00022989"/>
    </source>
</evidence>
<protein>
    <recommendedName>
        <fullName evidence="8">Probable membrane transporter protein</fullName>
    </recommendedName>
</protein>
<feature type="transmembrane region" description="Helical" evidence="8">
    <location>
        <begin position="96"/>
        <end position="114"/>
    </location>
</feature>
<dbReference type="InterPro" id="IPR002781">
    <property type="entry name" value="TM_pro_TauE-like"/>
</dbReference>
<evidence type="ECO:0000256" key="5">
    <source>
        <dbReference type="ARBA" id="ARBA00022692"/>
    </source>
</evidence>
<keyword evidence="10" id="KW-1185">Reference proteome</keyword>
<dbReference type="PANTHER" id="PTHR30269">
    <property type="entry name" value="TRANSMEMBRANE PROTEIN YFCA"/>
    <property type="match status" value="1"/>
</dbReference>
<evidence type="ECO:0000313" key="9">
    <source>
        <dbReference type="EMBL" id="UWZ57150.1"/>
    </source>
</evidence>
<feature type="transmembrane region" description="Helical" evidence="8">
    <location>
        <begin position="43"/>
        <end position="59"/>
    </location>
</feature>
<evidence type="ECO:0000256" key="7">
    <source>
        <dbReference type="ARBA" id="ARBA00023136"/>
    </source>
</evidence>
<dbReference type="KEGG" id="daur:Daura_13865"/>
<accession>A0A9Q9IPW9</accession>
<dbReference type="RefSeq" id="WP_033367142.1">
    <property type="nucleotide sequence ID" value="NZ_CP073767.1"/>
</dbReference>
<organism evidence="9 10">
    <name type="scientific">Dactylosporangium aurantiacum</name>
    <dbReference type="NCBI Taxonomy" id="35754"/>
    <lineage>
        <taxon>Bacteria</taxon>
        <taxon>Bacillati</taxon>
        <taxon>Actinomycetota</taxon>
        <taxon>Actinomycetes</taxon>
        <taxon>Micromonosporales</taxon>
        <taxon>Micromonosporaceae</taxon>
        <taxon>Dactylosporangium</taxon>
    </lineage>
</organism>
<proteinExistence type="inferred from homology"/>
<gene>
    <name evidence="9" type="ORF">Daura_13865</name>
</gene>
<dbReference type="Pfam" id="PF01925">
    <property type="entry name" value="TauE"/>
    <property type="match status" value="1"/>
</dbReference>
<dbReference type="PANTHER" id="PTHR30269:SF0">
    <property type="entry name" value="MEMBRANE TRANSPORTER PROTEIN YFCA-RELATED"/>
    <property type="match status" value="1"/>
</dbReference>
<name>A0A9Q9IPW9_9ACTN</name>
<keyword evidence="3" id="KW-0813">Transport</keyword>
<sequence length="271" mass="26988">MRIVLLVLAGMLGAVIGTAGGITSLVTYPALLAAGLTPLQSNVANTVALISGAVASSAASRPELRVHRRRLPWWAAAAAVGGTAGAVLLLVTPPGVFAWIVPFLIAFAAVLVLVRPSVERPAAGAPTRAAAAVPSAAAGTAAAGPGGRRAGWLRVVAAAALFAVFVYSGYFGAGAGILTLAIVLLVVEPHLVRANALKNALTACADVVPAVMFAVVADVVWWAVVPLAVGSGIGGALGPAVTRRLDPRVLRAAVAAMGFGLAAWLLVRAAG</sequence>
<evidence type="ECO:0000313" key="10">
    <source>
        <dbReference type="Proteomes" id="UP001058003"/>
    </source>
</evidence>
<feature type="transmembrane region" description="Helical" evidence="8">
    <location>
        <begin position="155"/>
        <end position="187"/>
    </location>
</feature>
<feature type="transmembrane region" description="Helical" evidence="8">
    <location>
        <begin position="249"/>
        <end position="267"/>
    </location>
</feature>
<dbReference type="EMBL" id="CP073767">
    <property type="protein sequence ID" value="UWZ57150.1"/>
    <property type="molecule type" value="Genomic_DNA"/>
</dbReference>
<evidence type="ECO:0000256" key="4">
    <source>
        <dbReference type="ARBA" id="ARBA00022475"/>
    </source>
</evidence>